<keyword evidence="7" id="KW-1185">Reference proteome</keyword>
<evidence type="ECO:0000313" key="7">
    <source>
        <dbReference type="Proteomes" id="UP000335415"/>
    </source>
</evidence>
<comment type="caution">
    <text evidence="6">The sequence shown here is derived from an EMBL/GenBank/DDBJ whole genome shotgun (WGS) entry which is preliminary data.</text>
</comment>
<evidence type="ECO:0000256" key="4">
    <source>
        <dbReference type="ARBA" id="ARBA00023163"/>
    </source>
</evidence>
<dbReference type="InterPro" id="IPR058163">
    <property type="entry name" value="LysR-type_TF_proteobact-type"/>
</dbReference>
<comment type="similarity">
    <text evidence="1">Belongs to the LysR transcriptional regulatory family.</text>
</comment>
<dbReference type="AlphaFoldDB" id="A0A5J5G4D3"/>
<dbReference type="CDD" id="cd08432">
    <property type="entry name" value="PBP2_GcdR_TrpI_HvrB_AmpR_like"/>
    <property type="match status" value="1"/>
</dbReference>
<dbReference type="RefSeq" id="WP_150433964.1">
    <property type="nucleotide sequence ID" value="NZ_VYKJ01000002.1"/>
</dbReference>
<dbReference type="SUPFAM" id="SSF46785">
    <property type="entry name" value="Winged helix' DNA-binding domain"/>
    <property type="match status" value="1"/>
</dbReference>
<dbReference type="Pfam" id="PF00126">
    <property type="entry name" value="HTH_1"/>
    <property type="match status" value="1"/>
</dbReference>
<dbReference type="GO" id="GO:0043565">
    <property type="term" value="F:sequence-specific DNA binding"/>
    <property type="evidence" value="ECO:0007669"/>
    <property type="project" value="TreeGrafter"/>
</dbReference>
<name>A0A5J5G4D3_9GAMM</name>
<dbReference type="GO" id="GO:0003700">
    <property type="term" value="F:DNA-binding transcription factor activity"/>
    <property type="evidence" value="ECO:0007669"/>
    <property type="project" value="InterPro"/>
</dbReference>
<dbReference type="InterPro" id="IPR036390">
    <property type="entry name" value="WH_DNA-bd_sf"/>
</dbReference>
<dbReference type="PANTHER" id="PTHR30537">
    <property type="entry name" value="HTH-TYPE TRANSCRIPTIONAL REGULATOR"/>
    <property type="match status" value="1"/>
</dbReference>
<dbReference type="InterPro" id="IPR036388">
    <property type="entry name" value="WH-like_DNA-bd_sf"/>
</dbReference>
<keyword evidence="3" id="KW-0238">DNA-binding</keyword>
<accession>A0A5J5G4D3</accession>
<dbReference type="OrthoDB" id="5526340at2"/>
<evidence type="ECO:0000259" key="5">
    <source>
        <dbReference type="PROSITE" id="PS50931"/>
    </source>
</evidence>
<organism evidence="6 7">
    <name type="scientific">Affinibrenneria salicis</name>
    <dbReference type="NCBI Taxonomy" id="2590031"/>
    <lineage>
        <taxon>Bacteria</taxon>
        <taxon>Pseudomonadati</taxon>
        <taxon>Pseudomonadota</taxon>
        <taxon>Gammaproteobacteria</taxon>
        <taxon>Enterobacterales</taxon>
        <taxon>Pectobacteriaceae</taxon>
        <taxon>Affinibrenneria</taxon>
    </lineage>
</organism>
<dbReference type="InterPro" id="IPR000847">
    <property type="entry name" value="LysR_HTH_N"/>
</dbReference>
<evidence type="ECO:0000256" key="1">
    <source>
        <dbReference type="ARBA" id="ARBA00009437"/>
    </source>
</evidence>
<evidence type="ECO:0000313" key="6">
    <source>
        <dbReference type="EMBL" id="KAA9001723.1"/>
    </source>
</evidence>
<dbReference type="GO" id="GO:0006351">
    <property type="term" value="P:DNA-templated transcription"/>
    <property type="evidence" value="ECO:0007669"/>
    <property type="project" value="TreeGrafter"/>
</dbReference>
<reference evidence="6 7" key="1">
    <citation type="submission" date="2019-09" db="EMBL/GenBank/DDBJ databases">
        <authorList>
            <person name="Li Y."/>
        </authorList>
    </citation>
    <scope>NUCLEOTIDE SEQUENCE [LARGE SCALE GENOMIC DNA]</scope>
    <source>
        <strain evidence="6 7">L3-3HA</strain>
    </source>
</reference>
<dbReference type="SUPFAM" id="SSF53850">
    <property type="entry name" value="Periplasmic binding protein-like II"/>
    <property type="match status" value="1"/>
</dbReference>
<sequence length="299" mass="33785">MPLHNDLPPLMSLRAFEAVARHLSFGKAAQELSLTQSAVSHQVHKLEESLGLRLFDRLTRAIELTPAGEHYYRHIRRALEIIACGTRDVRSLAGRSRTLRIGLLASFATQWLAPRLALFAAENPHIDIELVPSVALANVAAHEVDLSIRYGRGDWPNVSKHFLMHERLSPVCSPALKAALPQAPARLDQVTHIPLLVAQATTQFEWIAWCRRFNVSLERFQMVQLHDYNIVIEMATEGQGIAMGRHQMIGKRLREGVLVELLDNSDIIDDIGYWLLTPPNDCSESCRRFVDWIQNEANK</sequence>
<dbReference type="PROSITE" id="PS50931">
    <property type="entry name" value="HTH_LYSR"/>
    <property type="match status" value="1"/>
</dbReference>
<dbReference type="InterPro" id="IPR005119">
    <property type="entry name" value="LysR_subst-bd"/>
</dbReference>
<dbReference type="Proteomes" id="UP000335415">
    <property type="component" value="Unassembled WGS sequence"/>
</dbReference>
<proteinExistence type="inferred from homology"/>
<evidence type="ECO:0000256" key="2">
    <source>
        <dbReference type="ARBA" id="ARBA00023015"/>
    </source>
</evidence>
<evidence type="ECO:0000256" key="3">
    <source>
        <dbReference type="ARBA" id="ARBA00023125"/>
    </source>
</evidence>
<dbReference type="EMBL" id="VYKJ01000002">
    <property type="protein sequence ID" value="KAA9001723.1"/>
    <property type="molecule type" value="Genomic_DNA"/>
</dbReference>
<dbReference type="FunFam" id="1.10.10.10:FF:000038">
    <property type="entry name" value="Glycine cleavage system transcriptional activator"/>
    <property type="match status" value="1"/>
</dbReference>
<dbReference type="PANTHER" id="PTHR30537:SF79">
    <property type="entry name" value="TRANSCRIPTIONAL REGULATOR-RELATED"/>
    <property type="match status" value="1"/>
</dbReference>
<protein>
    <submittedName>
        <fullName evidence="6">LysR family transcriptional regulator</fullName>
    </submittedName>
</protein>
<dbReference type="Gene3D" id="1.10.10.10">
    <property type="entry name" value="Winged helix-like DNA-binding domain superfamily/Winged helix DNA-binding domain"/>
    <property type="match status" value="1"/>
</dbReference>
<feature type="domain" description="HTH lysR-type" evidence="5">
    <location>
        <begin position="8"/>
        <end position="65"/>
    </location>
</feature>
<gene>
    <name evidence="6" type="ORF">FJU30_05360</name>
</gene>
<dbReference type="PRINTS" id="PR00039">
    <property type="entry name" value="HTHLYSR"/>
</dbReference>
<keyword evidence="2" id="KW-0805">Transcription regulation</keyword>
<dbReference type="Gene3D" id="3.40.190.10">
    <property type="entry name" value="Periplasmic binding protein-like II"/>
    <property type="match status" value="2"/>
</dbReference>
<keyword evidence="4" id="KW-0804">Transcription</keyword>
<dbReference type="Pfam" id="PF03466">
    <property type="entry name" value="LysR_substrate"/>
    <property type="match status" value="1"/>
</dbReference>